<sequence>MFYPISAECISPTFKRMHRLFSLITPFTSWSLLRQEFQARSTHCWKLHFLMFRGSL</sequence>
<proteinExistence type="predicted"/>
<dbReference type="AlphaFoldDB" id="A0A0E9VLT7"/>
<reference evidence="1" key="2">
    <citation type="journal article" date="2015" name="Fish Shellfish Immunol.">
        <title>Early steps in the European eel (Anguilla anguilla)-Vibrio vulnificus interaction in the gills: Role of the RtxA13 toxin.</title>
        <authorList>
            <person name="Callol A."/>
            <person name="Pajuelo D."/>
            <person name="Ebbesson L."/>
            <person name="Teles M."/>
            <person name="MacKenzie S."/>
            <person name="Amaro C."/>
        </authorList>
    </citation>
    <scope>NUCLEOTIDE SEQUENCE</scope>
</reference>
<organism evidence="1">
    <name type="scientific">Anguilla anguilla</name>
    <name type="common">European freshwater eel</name>
    <name type="synonym">Muraena anguilla</name>
    <dbReference type="NCBI Taxonomy" id="7936"/>
    <lineage>
        <taxon>Eukaryota</taxon>
        <taxon>Metazoa</taxon>
        <taxon>Chordata</taxon>
        <taxon>Craniata</taxon>
        <taxon>Vertebrata</taxon>
        <taxon>Euteleostomi</taxon>
        <taxon>Actinopterygii</taxon>
        <taxon>Neopterygii</taxon>
        <taxon>Teleostei</taxon>
        <taxon>Anguilliformes</taxon>
        <taxon>Anguillidae</taxon>
        <taxon>Anguilla</taxon>
    </lineage>
</organism>
<accession>A0A0E9VLT7</accession>
<reference evidence="1" key="1">
    <citation type="submission" date="2014-11" db="EMBL/GenBank/DDBJ databases">
        <authorList>
            <person name="Amaro Gonzalez C."/>
        </authorList>
    </citation>
    <scope>NUCLEOTIDE SEQUENCE</scope>
</reference>
<dbReference type="EMBL" id="GBXM01029591">
    <property type="protein sequence ID" value="JAH78986.1"/>
    <property type="molecule type" value="Transcribed_RNA"/>
</dbReference>
<name>A0A0E9VLT7_ANGAN</name>
<evidence type="ECO:0000313" key="1">
    <source>
        <dbReference type="EMBL" id="JAH78986.1"/>
    </source>
</evidence>
<protein>
    <submittedName>
        <fullName evidence="1">Uncharacterized protein</fullName>
    </submittedName>
</protein>